<dbReference type="PaxDb" id="2903-EOD07570"/>
<dbReference type="EnsemblProtists" id="EOD24504">
    <property type="protein sequence ID" value="EOD24504"/>
    <property type="gene ID" value="EMIHUDRAFT_238441"/>
</dbReference>
<dbReference type="GeneID" id="17270048"/>
<reference evidence="3" key="1">
    <citation type="journal article" date="2013" name="Nature">
        <title>Pan genome of the phytoplankton Emiliania underpins its global distribution.</title>
        <authorList>
            <person name="Read B.A."/>
            <person name="Kegel J."/>
            <person name="Klute M.J."/>
            <person name="Kuo A."/>
            <person name="Lefebvre S.C."/>
            <person name="Maumus F."/>
            <person name="Mayer C."/>
            <person name="Miller J."/>
            <person name="Monier A."/>
            <person name="Salamov A."/>
            <person name="Young J."/>
            <person name="Aguilar M."/>
            <person name="Claverie J.M."/>
            <person name="Frickenhaus S."/>
            <person name="Gonzalez K."/>
            <person name="Herman E.K."/>
            <person name="Lin Y.C."/>
            <person name="Napier J."/>
            <person name="Ogata H."/>
            <person name="Sarno A.F."/>
            <person name="Shmutz J."/>
            <person name="Schroeder D."/>
            <person name="de Vargas C."/>
            <person name="Verret F."/>
            <person name="von Dassow P."/>
            <person name="Valentin K."/>
            <person name="Van de Peer Y."/>
            <person name="Wheeler G."/>
            <person name="Dacks J.B."/>
            <person name="Delwiche C.F."/>
            <person name="Dyhrman S.T."/>
            <person name="Glockner G."/>
            <person name="John U."/>
            <person name="Richards T."/>
            <person name="Worden A.Z."/>
            <person name="Zhang X."/>
            <person name="Grigoriev I.V."/>
            <person name="Allen A.E."/>
            <person name="Bidle K."/>
            <person name="Borodovsky M."/>
            <person name="Bowler C."/>
            <person name="Brownlee C."/>
            <person name="Cock J.M."/>
            <person name="Elias M."/>
            <person name="Gladyshev V.N."/>
            <person name="Groth M."/>
            <person name="Guda C."/>
            <person name="Hadaegh A."/>
            <person name="Iglesias-Rodriguez M.D."/>
            <person name="Jenkins J."/>
            <person name="Jones B.M."/>
            <person name="Lawson T."/>
            <person name="Leese F."/>
            <person name="Lindquist E."/>
            <person name="Lobanov A."/>
            <person name="Lomsadze A."/>
            <person name="Malik S.B."/>
            <person name="Marsh M.E."/>
            <person name="Mackinder L."/>
            <person name="Mock T."/>
            <person name="Mueller-Roeber B."/>
            <person name="Pagarete A."/>
            <person name="Parker M."/>
            <person name="Probert I."/>
            <person name="Quesneville H."/>
            <person name="Raines C."/>
            <person name="Rensing S.A."/>
            <person name="Riano-Pachon D.M."/>
            <person name="Richier S."/>
            <person name="Rokitta S."/>
            <person name="Shiraiwa Y."/>
            <person name="Soanes D.M."/>
            <person name="van der Giezen M."/>
            <person name="Wahlund T.M."/>
            <person name="Williams B."/>
            <person name="Wilson W."/>
            <person name="Wolfe G."/>
            <person name="Wurch L.L."/>
        </authorList>
    </citation>
    <scope>NUCLEOTIDE SEQUENCE</scope>
</reference>
<dbReference type="Proteomes" id="UP000013827">
    <property type="component" value="Unassembled WGS sequence"/>
</dbReference>
<organism evidence="2 3">
    <name type="scientific">Emiliania huxleyi (strain CCMP1516)</name>
    <dbReference type="NCBI Taxonomy" id="280463"/>
    <lineage>
        <taxon>Eukaryota</taxon>
        <taxon>Haptista</taxon>
        <taxon>Haptophyta</taxon>
        <taxon>Prymnesiophyceae</taxon>
        <taxon>Isochrysidales</taxon>
        <taxon>Noelaerhabdaceae</taxon>
        <taxon>Emiliania</taxon>
    </lineage>
</organism>
<dbReference type="InterPro" id="IPR003593">
    <property type="entry name" value="AAA+_ATPase"/>
</dbReference>
<dbReference type="Gene3D" id="3.40.50.300">
    <property type="entry name" value="P-loop containing nucleotide triphosphate hydrolases"/>
    <property type="match status" value="2"/>
</dbReference>
<dbReference type="SUPFAM" id="SSF52540">
    <property type="entry name" value="P-loop containing nucleoside triphosphate hydrolases"/>
    <property type="match status" value="1"/>
</dbReference>
<name>A0A0D3I8I5_EMIH1</name>
<dbReference type="PANTHER" id="PTHR43392:SF2">
    <property type="entry name" value="AAA-TYPE ATPASE FAMILY PROTEIN _ ANKYRIN REPEAT FAMILY PROTEIN"/>
    <property type="match status" value="1"/>
</dbReference>
<evidence type="ECO:0000313" key="3">
    <source>
        <dbReference type="Proteomes" id="UP000013827"/>
    </source>
</evidence>
<dbReference type="KEGG" id="ehx:EMIHUDRAFT_218567"/>
<dbReference type="RefSeq" id="XP_005776933.1">
    <property type="nucleotide sequence ID" value="XM_005776876.1"/>
</dbReference>
<evidence type="ECO:0000259" key="1">
    <source>
        <dbReference type="SMART" id="SM00382"/>
    </source>
</evidence>
<feature type="domain" description="AAA+ ATPase" evidence="1">
    <location>
        <begin position="247"/>
        <end position="439"/>
    </location>
</feature>
<dbReference type="RefSeq" id="XP_005759999.1">
    <property type="nucleotide sequence ID" value="XM_005759942.1"/>
</dbReference>
<dbReference type="EnsemblProtists" id="EOD07570">
    <property type="protein sequence ID" value="EOD07570"/>
    <property type="gene ID" value="EMIHUDRAFT_218567"/>
</dbReference>
<dbReference type="HOGENOM" id="CLU_618849_0_0_1"/>
<dbReference type="PANTHER" id="PTHR43392">
    <property type="entry name" value="AAA-TYPE ATPASE FAMILY PROTEIN / ANKYRIN REPEAT FAMILY PROTEIN"/>
    <property type="match status" value="1"/>
</dbReference>
<dbReference type="InterPro" id="IPR050773">
    <property type="entry name" value="CbxX/CfxQ_RuBisCO_ESX"/>
</dbReference>
<dbReference type="GeneID" id="17253720"/>
<keyword evidence="3" id="KW-1185">Reference proteome</keyword>
<dbReference type="SMART" id="SM00382">
    <property type="entry name" value="AAA"/>
    <property type="match status" value="1"/>
</dbReference>
<dbReference type="GO" id="GO:0016887">
    <property type="term" value="F:ATP hydrolysis activity"/>
    <property type="evidence" value="ECO:0007669"/>
    <property type="project" value="TreeGrafter"/>
</dbReference>
<proteinExistence type="predicted"/>
<protein>
    <recommendedName>
        <fullName evidence="1">AAA+ ATPase domain-containing protein</fullName>
    </recommendedName>
</protein>
<dbReference type="InterPro" id="IPR027417">
    <property type="entry name" value="P-loop_NTPase"/>
</dbReference>
<dbReference type="KEGG" id="ehx:EMIHUDRAFT_238441"/>
<evidence type="ECO:0000313" key="2">
    <source>
        <dbReference type="EnsemblProtists" id="EOD07570"/>
    </source>
</evidence>
<dbReference type="AlphaFoldDB" id="A0A0D3I8I5"/>
<accession>A0A0D3I8I5</accession>
<sequence length="443" mass="46728">MPGLSGAAEEAEGREDALRARLKQALAGGGGSLREALLGGGGVSSPPLAAALRPLIGQPLATRVAELAEQTEGAAPPRPLGEFESRAASLMAAGRWIEAHDVVEGLLLEASGGGHLHEATLAARLLEGMCQHELANAAGLAAALSAHEEEKDSPLQCGCVLAGEVVEPYSDLATALHLVESDANAALGHALCVGLTRPALLPAADEDLTALDELEGLVGLREAKAHCRLLRDAVALEKERGDDPKLKSLSLVLTGSPGTGKTAFALLYARLLGELEVLPSGRVVRVTGAQLQDGGVEALEEVLKGFDEPGEGGLQVGDVVEARREGTWGHFGRIVRHDTSPRARPPYKDSYDIHFGGRVRFELSDGTSVSRRDNDFDIGVRRKDIRAKAETGGVLILDDAHQLSTSEKAARQVLYRLTEEMDARGGRFAVVVAGYEKQLFTEV</sequence>
<reference evidence="2" key="2">
    <citation type="submission" date="2024-10" db="UniProtKB">
        <authorList>
            <consortium name="EnsemblProtists"/>
        </authorList>
    </citation>
    <scope>IDENTIFICATION</scope>
</reference>